<organism evidence="2 3">
    <name type="scientific">Candidatus Methylobacter titanis</name>
    <dbReference type="NCBI Taxonomy" id="3053457"/>
    <lineage>
        <taxon>Bacteria</taxon>
        <taxon>Pseudomonadati</taxon>
        <taxon>Pseudomonadota</taxon>
        <taxon>Gammaproteobacteria</taxon>
        <taxon>Methylococcales</taxon>
        <taxon>Methylococcaceae</taxon>
        <taxon>Methylobacter</taxon>
    </lineage>
</organism>
<dbReference type="GO" id="GO:0006313">
    <property type="term" value="P:DNA transposition"/>
    <property type="evidence" value="ECO:0007669"/>
    <property type="project" value="InterPro"/>
</dbReference>
<proteinExistence type="predicted"/>
<evidence type="ECO:0000259" key="1">
    <source>
        <dbReference type="SMART" id="SM01321"/>
    </source>
</evidence>
<dbReference type="NCBIfam" id="NF047646">
    <property type="entry name" value="REP_Tyr_transpos"/>
    <property type="match status" value="1"/>
</dbReference>
<dbReference type="Proteomes" id="UP001160519">
    <property type="component" value="Unassembled WGS sequence"/>
</dbReference>
<dbReference type="EMBL" id="JAQSDF010000085">
    <property type="protein sequence ID" value="MDI1232436.1"/>
    <property type="molecule type" value="Genomic_DNA"/>
</dbReference>
<dbReference type="SUPFAM" id="SSF143422">
    <property type="entry name" value="Transposase IS200-like"/>
    <property type="match status" value="1"/>
</dbReference>
<sequence length="150" mass="17733">MPDSQLRIGRHSEPHRAYFVTTTLDERKQRYFADFHCARLVVKEMRFLHGANDVNSLAWVIMPDHVHWLFQLTENKSLSDVMKYFKARSAQRVNGYLKRQGRLWQNAFHDHAIRKDEDIKAIARYIVANPLRGGLVEHIGDYSLWDAIWL</sequence>
<dbReference type="Pfam" id="PF01797">
    <property type="entry name" value="Y1_Tnp"/>
    <property type="match status" value="1"/>
</dbReference>
<reference evidence="2" key="1">
    <citation type="submission" date="2023-01" db="EMBL/GenBank/DDBJ databases">
        <title>Biogeochemical cycle of methane in antarctic sediments.</title>
        <authorList>
            <person name="Roldan D.M."/>
            <person name="Menes R.J."/>
        </authorList>
    </citation>
    <scope>NUCLEOTIDE SEQUENCE [LARGE SCALE GENOMIC DNA]</scope>
    <source>
        <strain evidence="2">K-2018 MAG008</strain>
    </source>
</reference>
<gene>
    <name evidence="2" type="ORF">PSU93_14955</name>
</gene>
<feature type="domain" description="Transposase IS200-like" evidence="1">
    <location>
        <begin position="13"/>
        <end position="129"/>
    </location>
</feature>
<dbReference type="GO" id="GO:0043565">
    <property type="term" value="F:sequence-specific DNA binding"/>
    <property type="evidence" value="ECO:0007669"/>
    <property type="project" value="TreeGrafter"/>
</dbReference>
<dbReference type="PANTHER" id="PTHR36966">
    <property type="entry name" value="REP-ASSOCIATED TYROSINE TRANSPOSASE"/>
    <property type="match status" value="1"/>
</dbReference>
<keyword evidence="3" id="KW-1185">Reference proteome</keyword>
<dbReference type="InterPro" id="IPR002686">
    <property type="entry name" value="Transposase_17"/>
</dbReference>
<dbReference type="InterPro" id="IPR036515">
    <property type="entry name" value="Transposase_17_sf"/>
</dbReference>
<comment type="caution">
    <text evidence="2">The sequence shown here is derived from an EMBL/GenBank/DDBJ whole genome shotgun (WGS) entry which is preliminary data.</text>
</comment>
<protein>
    <submittedName>
        <fullName evidence="2">Transposase</fullName>
    </submittedName>
</protein>
<evidence type="ECO:0000313" key="2">
    <source>
        <dbReference type="EMBL" id="MDI1232436.1"/>
    </source>
</evidence>
<dbReference type="AlphaFoldDB" id="A0AA43TLN6"/>
<dbReference type="Gene3D" id="3.30.70.1290">
    <property type="entry name" value="Transposase IS200-like"/>
    <property type="match status" value="1"/>
</dbReference>
<dbReference type="InterPro" id="IPR052715">
    <property type="entry name" value="RAYT_transposase"/>
</dbReference>
<dbReference type="SMART" id="SM01321">
    <property type="entry name" value="Y1_Tnp"/>
    <property type="match status" value="1"/>
</dbReference>
<dbReference type="GO" id="GO:0004803">
    <property type="term" value="F:transposase activity"/>
    <property type="evidence" value="ECO:0007669"/>
    <property type="project" value="InterPro"/>
</dbReference>
<evidence type="ECO:0000313" key="3">
    <source>
        <dbReference type="Proteomes" id="UP001160519"/>
    </source>
</evidence>
<name>A0AA43TLN6_9GAMM</name>
<dbReference type="PANTHER" id="PTHR36966:SF1">
    <property type="entry name" value="REP-ASSOCIATED TYROSINE TRANSPOSASE"/>
    <property type="match status" value="1"/>
</dbReference>
<accession>A0AA43TLN6</accession>